<evidence type="ECO:0000256" key="4">
    <source>
        <dbReference type="ARBA" id="ARBA00022833"/>
    </source>
</evidence>
<keyword evidence="5" id="KW-0156">Chromatin regulator</keyword>
<evidence type="ECO:0000313" key="12">
    <source>
        <dbReference type="Proteomes" id="UP000037069"/>
    </source>
</evidence>
<dbReference type="GO" id="GO:0006325">
    <property type="term" value="P:chromatin organization"/>
    <property type="evidence" value="ECO:0007669"/>
    <property type="project" value="UniProtKB-KW"/>
</dbReference>
<accession>A0A0L0CE94</accession>
<feature type="compositionally biased region" description="Polar residues" evidence="8">
    <location>
        <begin position="776"/>
        <end position="792"/>
    </location>
</feature>
<dbReference type="InterPro" id="IPR057540">
    <property type="entry name" value="Znf_SUZ12"/>
</dbReference>
<keyword evidence="12" id="KW-1185">Reference proteome</keyword>
<dbReference type="Pfam" id="PF09733">
    <property type="entry name" value="VEFS-Box"/>
    <property type="match status" value="1"/>
</dbReference>
<evidence type="ECO:0000259" key="10">
    <source>
        <dbReference type="Pfam" id="PF23320"/>
    </source>
</evidence>
<dbReference type="GO" id="GO:0008270">
    <property type="term" value="F:zinc ion binding"/>
    <property type="evidence" value="ECO:0007669"/>
    <property type="project" value="UniProtKB-KW"/>
</dbReference>
<dbReference type="PANTHER" id="PTHR22597">
    <property type="entry name" value="POLYCOMB GROUP PROTEIN"/>
    <property type="match status" value="1"/>
</dbReference>
<feature type="region of interest" description="Disordered" evidence="8">
    <location>
        <begin position="941"/>
        <end position="970"/>
    </location>
</feature>
<dbReference type="PANTHER" id="PTHR22597:SF0">
    <property type="entry name" value="POLYCOMB PROTEIN SUZ12"/>
    <property type="match status" value="1"/>
</dbReference>
<evidence type="ECO:0000256" key="3">
    <source>
        <dbReference type="ARBA" id="ARBA00022771"/>
    </source>
</evidence>
<keyword evidence="7" id="KW-0804">Transcription</keyword>
<feature type="compositionally biased region" description="Polar residues" evidence="8">
    <location>
        <begin position="43"/>
        <end position="59"/>
    </location>
</feature>
<name>A0A0L0CE94_LUCCU</name>
<dbReference type="CDD" id="cd21551">
    <property type="entry name" value="VEFS-box_SUZ12"/>
    <property type="match status" value="1"/>
</dbReference>
<dbReference type="GO" id="GO:0035098">
    <property type="term" value="C:ESC/E(Z) complex"/>
    <property type="evidence" value="ECO:0007669"/>
    <property type="project" value="TreeGrafter"/>
</dbReference>
<comment type="caution">
    <text evidence="11">The sequence shown here is derived from an EMBL/GenBank/DDBJ whole genome shotgun (WGS) entry which is preliminary data.</text>
</comment>
<evidence type="ECO:0000256" key="2">
    <source>
        <dbReference type="ARBA" id="ARBA00022723"/>
    </source>
</evidence>
<proteinExistence type="inferred from homology"/>
<protein>
    <submittedName>
        <fullName evidence="11">Polycomb protein Su(Z)12</fullName>
    </submittedName>
</protein>
<dbReference type="Proteomes" id="UP000037069">
    <property type="component" value="Unassembled WGS sequence"/>
</dbReference>
<dbReference type="EMBL" id="JRES01000502">
    <property type="protein sequence ID" value="KNC30566.1"/>
    <property type="molecule type" value="Genomic_DNA"/>
</dbReference>
<feature type="region of interest" description="Disordered" evidence="8">
    <location>
        <begin position="411"/>
        <end position="444"/>
    </location>
</feature>
<dbReference type="Pfam" id="PF23320">
    <property type="entry name" value="Zn_SUZ12"/>
    <property type="match status" value="1"/>
</dbReference>
<feature type="compositionally biased region" description="Low complexity" evidence="8">
    <location>
        <begin position="411"/>
        <end position="441"/>
    </location>
</feature>
<reference evidence="11 12" key="1">
    <citation type="journal article" date="2015" name="Nat. Commun.">
        <title>Lucilia cuprina genome unlocks parasitic fly biology to underpin future interventions.</title>
        <authorList>
            <person name="Anstead C.A."/>
            <person name="Korhonen P.K."/>
            <person name="Young N.D."/>
            <person name="Hall R.S."/>
            <person name="Jex A.R."/>
            <person name="Murali S.C."/>
            <person name="Hughes D.S."/>
            <person name="Lee S.F."/>
            <person name="Perry T."/>
            <person name="Stroehlein A.J."/>
            <person name="Ansell B.R."/>
            <person name="Breugelmans B."/>
            <person name="Hofmann A."/>
            <person name="Qu J."/>
            <person name="Dugan S."/>
            <person name="Lee S.L."/>
            <person name="Chao H."/>
            <person name="Dinh H."/>
            <person name="Han Y."/>
            <person name="Doddapaneni H.V."/>
            <person name="Worley K.C."/>
            <person name="Muzny D.M."/>
            <person name="Ioannidis P."/>
            <person name="Waterhouse R.M."/>
            <person name="Zdobnov E.M."/>
            <person name="James P.J."/>
            <person name="Bagnall N.H."/>
            <person name="Kotze A.C."/>
            <person name="Gibbs R.A."/>
            <person name="Richards S."/>
            <person name="Batterham P."/>
            <person name="Gasser R.B."/>
        </authorList>
    </citation>
    <scope>NUCLEOTIDE SEQUENCE [LARGE SCALE GENOMIC DNA]</scope>
    <source>
        <strain evidence="11 12">LS</strain>
        <tissue evidence="11">Full body</tissue>
    </source>
</reference>
<feature type="domain" description="Polycomb protein SUZ12-like zinc finger" evidence="10">
    <location>
        <begin position="453"/>
        <end position="520"/>
    </location>
</feature>
<dbReference type="CDD" id="cd21740">
    <property type="entry name" value="C2_II_SUZ12"/>
    <property type="match status" value="1"/>
</dbReference>
<sequence length="988" mass="110646">MKKMPPQKKREKETKDAVASAAALNGNNNNNNNNNNSNHNNNSTLVDNKQQQQQNAVNGNSAEAMTAIGTTTVATAASAAAAVAEQTKLNSHQQEQELFLQAFEKPTQIYRFLRNRHGTSPIFLQRTLSYMKERMSRTHRKRNNFKINTMLDVLTQKSQTLSNNYLNIIYNGLFEKAASGEHAWQAGDKVTVESTLYKITKSKRKDSTSDFQEILTYSSSVIYNPVDNLQQFTAISIPAQSIHPLGDQHTIYKLLFRIKVKPAGQEDVIANGGHEDTPTKRSKLATKLYGCELIVYEKNSGCIPEGDYEAALQELNSSSIKSFSPKKRSWETLPDNYIPITMKFDVFSQYPTLKFRLTWSANELPKEISLTEMDTYCTFNDLSHGIDCENTNTTNNNDQINHNNNCLKTATNMSSTTTSSTATTKNNGKSNNNNNNNNTNTISKPLAKTEKIQIVYNFLYSNNTRQQTEYTQEVICPWCGLDCMRLYSLLKHLKLCHARFNFTYQPAAQNGARIDVTINDSYDGSYAGSPYDLAGPSGCSFARTCGPVRRTSVTNLLVCRPRRQKTCLDEFLVLDEDDLSNQRPYITGHNRLYHHTETCLPVHPKELDIDSEGESDPLWLRQKTIQMIDEFTDVNEGEKELMKLWNLHVMKHGYVGDCQLPLACEMFLDANGHEIIRKNIYRNFILHMCSLFDYGLVSPETLYKTVQKLQGILSKYRDGQEMMSKQREAQLKYWLEVGIHKQDEQKLKSPQKPVAPTITNANNAVAESKGDKASDAKNSMQPPSKRTSTAVKRSSVNANGGSVNGAAGEKLSNGKSVARKSATQEDDAKEKSNSLKRTANGDRKSEAKAKSETDNNKTQAVKRRLSTRDTQQPASKRQRNDSNNTAHNNSNANSSNNNNNNNNTNTNNARNVLNAKQQDSTANANVLTGKRVATRRQSIAGLPLENSNNNNNQHSNTKLVTGKTTSGSTTHTLRTRLSVPLSNKAEKR</sequence>
<dbReference type="CDD" id="cd21750">
    <property type="entry name" value="ZnB-Zn_SUZ12"/>
    <property type="match status" value="1"/>
</dbReference>
<evidence type="ECO:0000256" key="6">
    <source>
        <dbReference type="ARBA" id="ARBA00023015"/>
    </source>
</evidence>
<feature type="compositionally biased region" description="Low complexity" evidence="8">
    <location>
        <begin position="794"/>
        <end position="808"/>
    </location>
</feature>
<feature type="compositionally biased region" description="Low complexity" evidence="8">
    <location>
        <begin position="25"/>
        <end position="42"/>
    </location>
</feature>
<evidence type="ECO:0000313" key="11">
    <source>
        <dbReference type="EMBL" id="KNC30566.1"/>
    </source>
</evidence>
<feature type="compositionally biased region" description="Low complexity" evidence="8">
    <location>
        <begin position="946"/>
        <end position="970"/>
    </location>
</feature>
<evidence type="ECO:0000256" key="1">
    <source>
        <dbReference type="ARBA" id="ARBA00007416"/>
    </source>
</evidence>
<feature type="compositionally biased region" description="Basic and acidic residues" evidence="8">
    <location>
        <begin position="822"/>
        <end position="855"/>
    </location>
</feature>
<dbReference type="InterPro" id="IPR019135">
    <property type="entry name" value="Polycomb_protein_VEFS-Box"/>
</dbReference>
<organism evidence="11 12">
    <name type="scientific">Lucilia cuprina</name>
    <name type="common">Green bottle fly</name>
    <name type="synonym">Australian sheep blowfly</name>
    <dbReference type="NCBI Taxonomy" id="7375"/>
    <lineage>
        <taxon>Eukaryota</taxon>
        <taxon>Metazoa</taxon>
        <taxon>Ecdysozoa</taxon>
        <taxon>Arthropoda</taxon>
        <taxon>Hexapoda</taxon>
        <taxon>Insecta</taxon>
        <taxon>Pterygota</taxon>
        <taxon>Neoptera</taxon>
        <taxon>Endopterygota</taxon>
        <taxon>Diptera</taxon>
        <taxon>Brachycera</taxon>
        <taxon>Muscomorpha</taxon>
        <taxon>Oestroidea</taxon>
        <taxon>Calliphoridae</taxon>
        <taxon>Luciliinae</taxon>
        <taxon>Lucilia</taxon>
    </lineage>
</organism>
<keyword evidence="4" id="KW-0862">Zinc</keyword>
<gene>
    <name evidence="11" type="ORF">FF38_11969</name>
</gene>
<feature type="region of interest" description="Disordered" evidence="8">
    <location>
        <begin position="1"/>
        <end position="59"/>
    </location>
</feature>
<dbReference type="OMA" id="VSQCAVN"/>
<evidence type="ECO:0000259" key="9">
    <source>
        <dbReference type="Pfam" id="PF09733"/>
    </source>
</evidence>
<feature type="domain" description="Polycomb protein VEFS-Box" evidence="9">
    <location>
        <begin position="582"/>
        <end position="701"/>
    </location>
</feature>
<keyword evidence="6" id="KW-0805">Transcription regulation</keyword>
<dbReference type="GO" id="GO:0016586">
    <property type="term" value="C:RSC-type complex"/>
    <property type="evidence" value="ECO:0007669"/>
    <property type="project" value="TreeGrafter"/>
</dbReference>
<feature type="compositionally biased region" description="Low complexity" evidence="8">
    <location>
        <begin position="881"/>
        <end position="908"/>
    </location>
</feature>
<dbReference type="AlphaFoldDB" id="A0A0L0CE94"/>
<evidence type="ECO:0000256" key="7">
    <source>
        <dbReference type="ARBA" id="ARBA00023163"/>
    </source>
</evidence>
<dbReference type="STRING" id="7375.A0A0L0CE94"/>
<dbReference type="OrthoDB" id="166746at2759"/>
<comment type="similarity">
    <text evidence="1">Belongs to the VEFS (VRN2-EMF2-FIS2-SU(Z)12) family.</text>
</comment>
<dbReference type="GO" id="GO:0031490">
    <property type="term" value="F:chromatin DNA binding"/>
    <property type="evidence" value="ECO:0007669"/>
    <property type="project" value="TreeGrafter"/>
</dbReference>
<keyword evidence="2" id="KW-0479">Metal-binding</keyword>
<keyword evidence="3" id="KW-0863">Zinc-finger</keyword>
<evidence type="ECO:0000256" key="8">
    <source>
        <dbReference type="SAM" id="MobiDB-lite"/>
    </source>
</evidence>
<feature type="region of interest" description="Disordered" evidence="8">
    <location>
        <begin position="744"/>
        <end position="908"/>
    </location>
</feature>
<evidence type="ECO:0000256" key="5">
    <source>
        <dbReference type="ARBA" id="ARBA00022853"/>
    </source>
</evidence>